<dbReference type="InterPro" id="IPR017972">
    <property type="entry name" value="Cyt_P450_CS"/>
</dbReference>
<keyword evidence="3" id="KW-0472">Membrane</keyword>
<dbReference type="Pfam" id="PF00067">
    <property type="entry name" value="p450"/>
    <property type="match status" value="1"/>
</dbReference>
<dbReference type="AlphaFoldDB" id="A0A7W4LQD6"/>
<dbReference type="InterPro" id="IPR001128">
    <property type="entry name" value="Cyt_P450"/>
</dbReference>
<keyword evidence="2" id="KW-0349">Heme</keyword>
<reference evidence="4 5" key="1">
    <citation type="submission" date="2020-08" db="EMBL/GenBank/DDBJ databases">
        <authorList>
            <person name="Kim C.M."/>
        </authorList>
    </citation>
    <scope>NUCLEOTIDE SEQUENCE [LARGE SCALE GENOMIC DNA]</scope>
    <source>
        <strain evidence="4 5">UL070</strain>
    </source>
</reference>
<evidence type="ECO:0000313" key="4">
    <source>
        <dbReference type="EMBL" id="MBB2497393.1"/>
    </source>
</evidence>
<dbReference type="Gene3D" id="1.10.630.10">
    <property type="entry name" value="Cytochrome P450"/>
    <property type="match status" value="1"/>
</dbReference>
<evidence type="ECO:0000256" key="3">
    <source>
        <dbReference type="SAM" id="Phobius"/>
    </source>
</evidence>
<dbReference type="GO" id="GO:0005506">
    <property type="term" value="F:iron ion binding"/>
    <property type="evidence" value="ECO:0007669"/>
    <property type="project" value="InterPro"/>
</dbReference>
<proteinExistence type="inferred from homology"/>
<dbReference type="PRINTS" id="PR00385">
    <property type="entry name" value="P450"/>
</dbReference>
<dbReference type="Proteomes" id="UP000542720">
    <property type="component" value="Unassembled WGS sequence"/>
</dbReference>
<keyword evidence="2" id="KW-0408">Iron</keyword>
<keyword evidence="2" id="KW-0503">Monooxygenase</keyword>
<dbReference type="SUPFAM" id="SSF48264">
    <property type="entry name" value="Cytochrome P450"/>
    <property type="match status" value="1"/>
</dbReference>
<dbReference type="InterPro" id="IPR036396">
    <property type="entry name" value="Cyt_P450_sf"/>
</dbReference>
<comment type="caution">
    <text evidence="4">The sequence shown here is derived from an EMBL/GenBank/DDBJ whole genome shotgun (WGS) entry which is preliminary data.</text>
</comment>
<dbReference type="GO" id="GO:0016705">
    <property type="term" value="F:oxidoreductase activity, acting on paired donors, with incorporation or reduction of molecular oxygen"/>
    <property type="evidence" value="ECO:0007669"/>
    <property type="project" value="InterPro"/>
</dbReference>
<keyword evidence="2" id="KW-0479">Metal-binding</keyword>
<evidence type="ECO:0000256" key="2">
    <source>
        <dbReference type="RuleBase" id="RU000461"/>
    </source>
</evidence>
<gene>
    <name evidence="4" type="ORF">H3H51_20420</name>
</gene>
<comment type="similarity">
    <text evidence="1 2">Belongs to the cytochrome P450 family.</text>
</comment>
<evidence type="ECO:0000256" key="1">
    <source>
        <dbReference type="ARBA" id="ARBA00010617"/>
    </source>
</evidence>
<keyword evidence="5" id="KW-1185">Reference proteome</keyword>
<dbReference type="PANTHER" id="PTHR46696">
    <property type="entry name" value="P450, PUTATIVE (EUROFUNG)-RELATED"/>
    <property type="match status" value="1"/>
</dbReference>
<dbReference type="GO" id="GO:0004497">
    <property type="term" value="F:monooxygenase activity"/>
    <property type="evidence" value="ECO:0007669"/>
    <property type="project" value="UniProtKB-KW"/>
</dbReference>
<dbReference type="PROSITE" id="PS00086">
    <property type="entry name" value="CYTOCHROME_P450"/>
    <property type="match status" value="1"/>
</dbReference>
<sequence length="406" mass="46262">MTAPLSELPSHVPADLVRHFDLYAPIESADDYQTWFTKLQAAGTPDIFWTRHNGGHWVVTRGEDFEHVLKNPETYSSRVNVVPRERLMPIVIKPIQLDPPDHTRYRNLLIPAFSPKAVVPLGEKARALTIELMEGFHSRGQCEFVSEFARRLPIGIFMDMVALPAADREQLLEWVDEMIRPTQVDSLEAGNQLMQYAFNKLQERRAEPGSDLLSVLTQAQVDGKLLEDEELIGMFFLLLLGGLDTVAAMLSFIVRHLASHPEARRELIEHPERIPAAAEELMRRFPISTLVRVVTQDHDYKGIAFREGDLVLMQTSAHSVDDRLFNQPLAVDFERKVVFHGTFGSGAHRCIGSMLARIEVRVFLEEWLKRIPEFRLKPDQSLRVEPGMVVAMPHLELQWDVATSRP</sequence>
<evidence type="ECO:0000313" key="5">
    <source>
        <dbReference type="Proteomes" id="UP000542720"/>
    </source>
</evidence>
<name>A0A7W4LQD6_9GAMM</name>
<dbReference type="CDD" id="cd11035">
    <property type="entry name" value="P450cam-like"/>
    <property type="match status" value="1"/>
</dbReference>
<dbReference type="EMBL" id="JACJUD010000008">
    <property type="protein sequence ID" value="MBB2497393.1"/>
    <property type="molecule type" value="Genomic_DNA"/>
</dbReference>
<dbReference type="GO" id="GO:0020037">
    <property type="term" value="F:heme binding"/>
    <property type="evidence" value="ECO:0007669"/>
    <property type="project" value="InterPro"/>
</dbReference>
<feature type="transmembrane region" description="Helical" evidence="3">
    <location>
        <begin position="231"/>
        <end position="254"/>
    </location>
</feature>
<protein>
    <submittedName>
        <fullName evidence="4">Cytochrome P450</fullName>
    </submittedName>
</protein>
<dbReference type="InterPro" id="IPR002397">
    <property type="entry name" value="Cyt_P450_B"/>
</dbReference>
<keyword evidence="3" id="KW-0812">Transmembrane</keyword>
<dbReference type="PANTHER" id="PTHR46696:SF6">
    <property type="entry name" value="P450, PUTATIVE (EUROFUNG)-RELATED"/>
    <property type="match status" value="1"/>
</dbReference>
<accession>A0A7W4LQD6</accession>
<dbReference type="RefSeq" id="WP_183090923.1">
    <property type="nucleotide sequence ID" value="NZ_JACJUD010000008.1"/>
</dbReference>
<keyword evidence="2" id="KW-0560">Oxidoreductase</keyword>
<keyword evidence="3" id="KW-1133">Transmembrane helix</keyword>
<organism evidence="4 5">
    <name type="scientific">Aquipseudomonas ullengensis</name>
    <dbReference type="NCBI Taxonomy" id="2759166"/>
    <lineage>
        <taxon>Bacteria</taxon>
        <taxon>Pseudomonadati</taxon>
        <taxon>Pseudomonadota</taxon>
        <taxon>Gammaproteobacteria</taxon>
        <taxon>Pseudomonadales</taxon>
        <taxon>Pseudomonadaceae</taxon>
        <taxon>Aquipseudomonas</taxon>
    </lineage>
</organism>
<dbReference type="PRINTS" id="PR00359">
    <property type="entry name" value="BP450"/>
</dbReference>